<dbReference type="EMBL" id="CAJNOR010005450">
    <property type="protein sequence ID" value="CAF1562999.1"/>
    <property type="molecule type" value="Genomic_DNA"/>
</dbReference>
<evidence type="ECO:0000313" key="1">
    <source>
        <dbReference type="EMBL" id="CAF1542048.1"/>
    </source>
</evidence>
<gene>
    <name evidence="1" type="ORF">EDS130_LOCUS45393</name>
    <name evidence="2" type="ORF">XAT740_LOCUS43787</name>
</gene>
<dbReference type="EMBL" id="CAJNOJ010001090">
    <property type="protein sequence ID" value="CAF1542048.1"/>
    <property type="molecule type" value="Genomic_DNA"/>
</dbReference>
<dbReference type="Proteomes" id="UP000663828">
    <property type="component" value="Unassembled WGS sequence"/>
</dbReference>
<protein>
    <recommendedName>
        <fullName evidence="4">MULE transposase domain-containing protein</fullName>
    </recommendedName>
</protein>
<evidence type="ECO:0000313" key="2">
    <source>
        <dbReference type="EMBL" id="CAF1562999.1"/>
    </source>
</evidence>
<dbReference type="AlphaFoldDB" id="A0A815XWR1"/>
<reference evidence="2" key="1">
    <citation type="submission" date="2021-02" db="EMBL/GenBank/DDBJ databases">
        <authorList>
            <person name="Nowell W R."/>
        </authorList>
    </citation>
    <scope>NUCLEOTIDE SEQUENCE</scope>
</reference>
<organism evidence="2 3">
    <name type="scientific">Adineta ricciae</name>
    <name type="common">Rotifer</name>
    <dbReference type="NCBI Taxonomy" id="249248"/>
    <lineage>
        <taxon>Eukaryota</taxon>
        <taxon>Metazoa</taxon>
        <taxon>Spiralia</taxon>
        <taxon>Gnathifera</taxon>
        <taxon>Rotifera</taxon>
        <taxon>Eurotatoria</taxon>
        <taxon>Bdelloidea</taxon>
        <taxon>Adinetida</taxon>
        <taxon>Adinetidae</taxon>
        <taxon>Adineta</taxon>
    </lineage>
</organism>
<evidence type="ECO:0000313" key="3">
    <source>
        <dbReference type="Proteomes" id="UP000663828"/>
    </source>
</evidence>
<keyword evidence="3" id="KW-1185">Reference proteome</keyword>
<dbReference type="Proteomes" id="UP000663852">
    <property type="component" value="Unassembled WGS sequence"/>
</dbReference>
<proteinExistence type="predicted"/>
<dbReference type="OrthoDB" id="10029846at2759"/>
<sequence>MENDNHNHHGSAVNNEVRLFNDKLYSRAISTTESTQHVIDYSLNGVSDQMVARLPSFKHIKRNIQRQRLENDLPPIPHDTNFTMIPTSLTLTSKNDKFLQFDSGPGDNRLVIFASFNQLEILEQIFALLTDKRQLTYERLIDELCRLCPSWNPTSVMVDFEKAAINAFQKRFGTTTNPLPISACFFHLQKSIQRKLQLQLYRLFWDLGLKSNYENDSQFAYDVNKIAALAFLQCQNVSQGFDDLYTSLSSVHEPLLNYFEDTYIGRRRPNGRAKPRYPIELWNMHERTINGAMRTNNQAEAWHRRFNSAIECEHPSL</sequence>
<evidence type="ECO:0008006" key="4">
    <source>
        <dbReference type="Google" id="ProtNLM"/>
    </source>
</evidence>
<name>A0A815XWR1_ADIRI</name>
<accession>A0A815XWR1</accession>
<comment type="caution">
    <text evidence="2">The sequence shown here is derived from an EMBL/GenBank/DDBJ whole genome shotgun (WGS) entry which is preliminary data.</text>
</comment>